<dbReference type="Pfam" id="PF00732">
    <property type="entry name" value="GMC_oxred_N"/>
    <property type="match status" value="1"/>
</dbReference>
<dbReference type="Gene3D" id="3.50.50.60">
    <property type="entry name" value="FAD/NAD(P)-binding domain"/>
    <property type="match status" value="2"/>
</dbReference>
<dbReference type="Gene3D" id="1.10.238.20">
    <property type="entry name" value="Pheromone/general odorant binding protein domain"/>
    <property type="match status" value="1"/>
</dbReference>
<comment type="caution">
    <text evidence="3">The sequence shown here is derived from an EMBL/GenBank/DDBJ whole genome shotgun (WGS) entry which is preliminary data.</text>
</comment>
<protein>
    <recommendedName>
        <fullName evidence="2">Glucose-methanol-choline oxidoreductase N-terminal domain-containing protein</fullName>
    </recommendedName>
</protein>
<comment type="similarity">
    <text evidence="1">Belongs to the GMC oxidoreductase family.</text>
</comment>
<feature type="non-terminal residue" evidence="3">
    <location>
        <position position="1"/>
    </location>
</feature>
<dbReference type="AlphaFoldDB" id="A0AAV7ILS4"/>
<gene>
    <name evidence="3" type="ORF">KQX54_012015</name>
</gene>
<dbReference type="InterPro" id="IPR036728">
    <property type="entry name" value="PBP_GOBP_sf"/>
</dbReference>
<evidence type="ECO:0000313" key="3">
    <source>
        <dbReference type="EMBL" id="KAH0554633.1"/>
    </source>
</evidence>
<dbReference type="CDD" id="cd23992">
    <property type="entry name" value="PBP_GOBP"/>
    <property type="match status" value="1"/>
</dbReference>
<dbReference type="GO" id="GO:0016614">
    <property type="term" value="F:oxidoreductase activity, acting on CH-OH group of donors"/>
    <property type="evidence" value="ECO:0007669"/>
    <property type="project" value="InterPro"/>
</dbReference>
<dbReference type="SUPFAM" id="SSF47565">
    <property type="entry name" value="Insect pheromone/odorant-binding proteins"/>
    <property type="match status" value="1"/>
</dbReference>
<accession>A0AAV7ILS4</accession>
<name>A0AAV7ILS4_COTGL</name>
<dbReference type="GO" id="GO:0050660">
    <property type="term" value="F:flavin adenine dinucleotide binding"/>
    <property type="evidence" value="ECO:0007669"/>
    <property type="project" value="InterPro"/>
</dbReference>
<dbReference type="Proteomes" id="UP000826195">
    <property type="component" value="Unassembled WGS sequence"/>
</dbReference>
<sequence length="445" mass="50035">VLGGTSVMNGMTYMRGSKKDYDNWARLGNSGWSYQEVLPYFIYSEDNQQINQMDYGYHGSGGPLTVTQFPYHPPLSRALIEAGKELGYDNVDLNGRTHTGFAIAQTTSRNGSRLSTARAFIRPVKNRSNLHILLNATVTRIIFNNNRQAIGVEYSKDQQLRRVSVRKEVIVSGGAVNSPQILLNSGIGPREELSSVGVPIIHHLPGVGKNLHNHVAYALVFKINDTDTTPLNWATAMEYLLFRDGLMSGTGISEVTAMINTKYANPEDDHPDIQLIFGGYLADCAETGTVGEKKGNRRKILEVEGVSKKGRGVAMAIRQDMAIVRVCNTTDPVDLRVLNDYLMNHNLNRLHVKFHHPLACFLLCVYSEFDWMDRHGGFKVHNIKAWMLQAQLSENDTDILLRKCIDLDLTNPCERAQHFTECFWTSHQDDQQPSLHSIMHKKDVH</sequence>
<dbReference type="InterPro" id="IPR000172">
    <property type="entry name" value="GMC_OxRdtase_N"/>
</dbReference>
<dbReference type="InterPro" id="IPR036188">
    <property type="entry name" value="FAD/NAD-bd_sf"/>
</dbReference>
<dbReference type="SUPFAM" id="SSF51905">
    <property type="entry name" value="FAD/NAD(P)-binding domain"/>
    <property type="match status" value="1"/>
</dbReference>
<reference evidence="3 4" key="1">
    <citation type="journal article" date="2021" name="J. Hered.">
        <title>A chromosome-level genome assembly of the parasitoid wasp, Cotesia glomerata (Hymenoptera: Braconidae).</title>
        <authorList>
            <person name="Pinto B.J."/>
            <person name="Weis J.J."/>
            <person name="Gamble T."/>
            <person name="Ode P.J."/>
            <person name="Paul R."/>
            <person name="Zaspel J.M."/>
        </authorList>
    </citation>
    <scope>NUCLEOTIDE SEQUENCE [LARGE SCALE GENOMIC DNA]</scope>
    <source>
        <strain evidence="3">CgM1</strain>
    </source>
</reference>
<keyword evidence="4" id="KW-1185">Reference proteome</keyword>
<proteinExistence type="inferred from homology"/>
<evidence type="ECO:0000313" key="4">
    <source>
        <dbReference type="Proteomes" id="UP000826195"/>
    </source>
</evidence>
<dbReference type="EMBL" id="JAHXZJ010001119">
    <property type="protein sequence ID" value="KAH0554633.1"/>
    <property type="molecule type" value="Genomic_DNA"/>
</dbReference>
<dbReference type="Pfam" id="PF01395">
    <property type="entry name" value="PBP_GOBP"/>
    <property type="match status" value="1"/>
</dbReference>
<dbReference type="InterPro" id="IPR006170">
    <property type="entry name" value="PBP/GOBP"/>
</dbReference>
<dbReference type="GO" id="GO:0005549">
    <property type="term" value="F:odorant binding"/>
    <property type="evidence" value="ECO:0007669"/>
    <property type="project" value="InterPro"/>
</dbReference>
<evidence type="ECO:0000256" key="1">
    <source>
        <dbReference type="ARBA" id="ARBA00010790"/>
    </source>
</evidence>
<organism evidence="3 4">
    <name type="scientific">Cotesia glomerata</name>
    <name type="common">Lepidopteran parasitic wasp</name>
    <name type="synonym">Apanteles glomeratus</name>
    <dbReference type="NCBI Taxonomy" id="32391"/>
    <lineage>
        <taxon>Eukaryota</taxon>
        <taxon>Metazoa</taxon>
        <taxon>Ecdysozoa</taxon>
        <taxon>Arthropoda</taxon>
        <taxon>Hexapoda</taxon>
        <taxon>Insecta</taxon>
        <taxon>Pterygota</taxon>
        <taxon>Neoptera</taxon>
        <taxon>Endopterygota</taxon>
        <taxon>Hymenoptera</taxon>
        <taxon>Apocrita</taxon>
        <taxon>Ichneumonoidea</taxon>
        <taxon>Braconidae</taxon>
        <taxon>Microgastrinae</taxon>
        <taxon>Cotesia</taxon>
    </lineage>
</organism>
<evidence type="ECO:0000259" key="2">
    <source>
        <dbReference type="PROSITE" id="PS00624"/>
    </source>
</evidence>
<dbReference type="PANTHER" id="PTHR11552">
    <property type="entry name" value="GLUCOSE-METHANOL-CHOLINE GMC OXIDOREDUCTASE"/>
    <property type="match status" value="1"/>
</dbReference>
<dbReference type="PROSITE" id="PS00624">
    <property type="entry name" value="GMC_OXRED_2"/>
    <property type="match status" value="1"/>
</dbReference>
<dbReference type="InterPro" id="IPR012132">
    <property type="entry name" value="GMC_OxRdtase"/>
</dbReference>
<dbReference type="PANTHER" id="PTHR11552:SF217">
    <property type="entry name" value="GLUCOSE DEHYDROGENASE [FAD, QUINONE]"/>
    <property type="match status" value="1"/>
</dbReference>
<feature type="domain" description="Glucose-methanol-choline oxidoreductase N-terminal" evidence="2">
    <location>
        <begin position="174"/>
        <end position="188"/>
    </location>
</feature>